<name>A0A8S4RW02_9NEOP</name>
<organism evidence="2 3">
    <name type="scientific">Pararge aegeria aegeria</name>
    <dbReference type="NCBI Taxonomy" id="348720"/>
    <lineage>
        <taxon>Eukaryota</taxon>
        <taxon>Metazoa</taxon>
        <taxon>Ecdysozoa</taxon>
        <taxon>Arthropoda</taxon>
        <taxon>Hexapoda</taxon>
        <taxon>Insecta</taxon>
        <taxon>Pterygota</taxon>
        <taxon>Neoptera</taxon>
        <taxon>Endopterygota</taxon>
        <taxon>Lepidoptera</taxon>
        <taxon>Glossata</taxon>
        <taxon>Ditrysia</taxon>
        <taxon>Papilionoidea</taxon>
        <taxon>Nymphalidae</taxon>
        <taxon>Satyrinae</taxon>
        <taxon>Satyrini</taxon>
        <taxon>Parargina</taxon>
        <taxon>Pararge</taxon>
    </lineage>
</organism>
<proteinExistence type="predicted"/>
<protein>
    <submittedName>
        <fullName evidence="2">Jg15596 protein</fullName>
    </submittedName>
</protein>
<gene>
    <name evidence="2" type="primary">jg15596</name>
    <name evidence="2" type="ORF">PAEG_LOCUS17836</name>
</gene>
<dbReference type="EMBL" id="CAKXAJ010025576">
    <property type="protein sequence ID" value="CAH2241399.1"/>
    <property type="molecule type" value="Genomic_DNA"/>
</dbReference>
<feature type="region of interest" description="Disordered" evidence="1">
    <location>
        <begin position="117"/>
        <end position="181"/>
    </location>
</feature>
<evidence type="ECO:0000256" key="1">
    <source>
        <dbReference type="SAM" id="MobiDB-lite"/>
    </source>
</evidence>
<dbReference type="InterPro" id="IPR008160">
    <property type="entry name" value="Collagen"/>
</dbReference>
<reference evidence="2" key="1">
    <citation type="submission" date="2022-03" db="EMBL/GenBank/DDBJ databases">
        <authorList>
            <person name="Lindestad O."/>
        </authorList>
    </citation>
    <scope>NUCLEOTIDE SEQUENCE</scope>
</reference>
<feature type="compositionally biased region" description="Basic and acidic residues" evidence="1">
    <location>
        <begin position="159"/>
        <end position="175"/>
    </location>
</feature>
<dbReference type="PANTHER" id="PTHR24637">
    <property type="entry name" value="COLLAGEN"/>
    <property type="match status" value="1"/>
</dbReference>
<dbReference type="AlphaFoldDB" id="A0A8S4RW02"/>
<dbReference type="OrthoDB" id="8964326at2759"/>
<comment type="caution">
    <text evidence="2">The sequence shown here is derived from an EMBL/GenBank/DDBJ whole genome shotgun (WGS) entry which is preliminary data.</text>
</comment>
<keyword evidence="3" id="KW-1185">Reference proteome</keyword>
<evidence type="ECO:0000313" key="3">
    <source>
        <dbReference type="Proteomes" id="UP000838756"/>
    </source>
</evidence>
<dbReference type="Pfam" id="PF01391">
    <property type="entry name" value="Collagen"/>
    <property type="match status" value="1"/>
</dbReference>
<sequence>MHLVPLLHYVVHLRQHVNQKTLSAKQNVYSDSFIAVFFPSTEALDNSLSLRVCHSSTLRPMFAESAALGPRGALVADVTPSGDSFESTPAAVWPARRYIRSCVLTCSRIIPYTISCPPGPPGKRGKKGKKGDSGEPGPAGLMGAPGKNGFPGPIGLDGPKGDPGRPGDKGQKGDHGSPGFDVFSAVKGVKRSVDSFRMSPYTTAEIIAVKVLRLRWLGSRPRRGLN</sequence>
<dbReference type="PANTHER" id="PTHR24637:SF421">
    <property type="entry name" value="CUTICLE COLLAGEN DPY-2"/>
    <property type="match status" value="1"/>
</dbReference>
<evidence type="ECO:0000313" key="2">
    <source>
        <dbReference type="EMBL" id="CAH2241399.1"/>
    </source>
</evidence>
<accession>A0A8S4RW02</accession>
<dbReference type="Proteomes" id="UP000838756">
    <property type="component" value="Unassembled WGS sequence"/>
</dbReference>